<dbReference type="SUPFAM" id="SSF53383">
    <property type="entry name" value="PLP-dependent transferases"/>
    <property type="match status" value="1"/>
</dbReference>
<dbReference type="Proteomes" id="UP000183508">
    <property type="component" value="Unassembled WGS sequence"/>
</dbReference>
<dbReference type="InterPro" id="IPR015421">
    <property type="entry name" value="PyrdxlP-dep_Trfase_major"/>
</dbReference>
<evidence type="ECO:0000256" key="2">
    <source>
        <dbReference type="ARBA" id="ARBA00022576"/>
    </source>
</evidence>
<dbReference type="InterPro" id="IPR015422">
    <property type="entry name" value="PyrdxlP-dep_Trfase_small"/>
</dbReference>
<dbReference type="AlphaFoldDB" id="A0A1I7FR83"/>
<evidence type="ECO:0000256" key="3">
    <source>
        <dbReference type="ARBA" id="ARBA00022679"/>
    </source>
</evidence>
<dbReference type="eggNOG" id="COG0436">
    <property type="taxonomic scope" value="Bacteria"/>
</dbReference>
<accession>A0A1I7FR83</accession>
<dbReference type="GO" id="GO:0030170">
    <property type="term" value="F:pyridoxal phosphate binding"/>
    <property type="evidence" value="ECO:0007669"/>
    <property type="project" value="InterPro"/>
</dbReference>
<reference evidence="6" key="1">
    <citation type="submission" date="2016-10" db="EMBL/GenBank/DDBJ databases">
        <authorList>
            <person name="Varghese N."/>
        </authorList>
    </citation>
    <scope>NUCLEOTIDE SEQUENCE [LARGE SCALE GENOMIC DNA]</scope>
    <source>
        <strain evidence="6">DSM 17980</strain>
    </source>
</reference>
<dbReference type="InterPro" id="IPR050881">
    <property type="entry name" value="LL-DAP_aminotransferase"/>
</dbReference>
<sequence>MRVPMADRMERLPKQFFADLVARVNERIRAGRDVINLGQGNPDLPTPSHVVEALRDAARDPKTHRYPPFSGLPTLKRAVSQFYEREYGVQVDPEREVAILFGGKTGLVELSEIYLNPGDAALVPDPGYPDYLSGIALAGGEAIPYPITAETGYLPDLRAVTDAAWRRTKLWFLNYPNNPTGAVAPASFFAEAVALAEERDVIVVHDFAYGAIGYDGVRPPSFLATPGAKQVGIEIYTMSKTYNMAGWRLAFAVGNSDVISAINLMQDHYYVSVFAAVQLAGVAALTGSQDCVRALVETYQSRRDAFIGELARHGVQVPAPKGSFFVWMPVPRGYTSAGFADHLLDHADVMVAPGIGFGTHGEGFVRIGLLDEEARLREAARRIAAAL</sequence>
<dbReference type="OrthoDB" id="9813612at2"/>
<evidence type="ECO:0000313" key="6">
    <source>
        <dbReference type="Proteomes" id="UP000183508"/>
    </source>
</evidence>
<keyword evidence="3 5" id="KW-0808">Transferase</keyword>
<dbReference type="InterPro" id="IPR015424">
    <property type="entry name" value="PyrdxlP-dep_Trfase"/>
</dbReference>
<dbReference type="RefSeq" id="WP_074949012.1">
    <property type="nucleotide sequence ID" value="NZ_FPBV01000001.1"/>
</dbReference>
<name>A0A1I7FR83_9BACL</name>
<dbReference type="PANTHER" id="PTHR42832">
    <property type="entry name" value="AMINO ACID AMINOTRANSFERASE"/>
    <property type="match status" value="1"/>
</dbReference>
<keyword evidence="6" id="KW-1185">Reference proteome</keyword>
<organism evidence="5 6">
    <name type="scientific">Alicyclobacillus macrosporangiidus</name>
    <dbReference type="NCBI Taxonomy" id="392015"/>
    <lineage>
        <taxon>Bacteria</taxon>
        <taxon>Bacillati</taxon>
        <taxon>Bacillota</taxon>
        <taxon>Bacilli</taxon>
        <taxon>Bacillales</taxon>
        <taxon>Alicyclobacillaceae</taxon>
        <taxon>Alicyclobacillus</taxon>
    </lineage>
</organism>
<dbReference type="Gene3D" id="3.40.640.10">
    <property type="entry name" value="Type I PLP-dependent aspartate aminotransferase-like (Major domain)"/>
    <property type="match status" value="1"/>
</dbReference>
<feature type="domain" description="Aminotransferase class I/classII large" evidence="4">
    <location>
        <begin position="33"/>
        <end position="383"/>
    </location>
</feature>
<dbReference type="GO" id="GO:0008483">
    <property type="term" value="F:transaminase activity"/>
    <property type="evidence" value="ECO:0007669"/>
    <property type="project" value="UniProtKB-KW"/>
</dbReference>
<dbReference type="InterPro" id="IPR004839">
    <property type="entry name" value="Aminotransferase_I/II_large"/>
</dbReference>
<dbReference type="PANTHER" id="PTHR42832:SF3">
    <property type="entry name" value="L-GLUTAMINE--4-(METHYLSULFANYL)-2-OXOBUTANOATE AMINOTRANSFERASE"/>
    <property type="match status" value="1"/>
</dbReference>
<dbReference type="EMBL" id="FPBV01000001">
    <property type="protein sequence ID" value="SFU38717.1"/>
    <property type="molecule type" value="Genomic_DNA"/>
</dbReference>
<proteinExistence type="predicted"/>
<dbReference type="Gene3D" id="3.90.1150.10">
    <property type="entry name" value="Aspartate Aminotransferase, domain 1"/>
    <property type="match status" value="1"/>
</dbReference>
<comment type="cofactor">
    <cofactor evidence="1">
        <name>pyridoxal 5'-phosphate</name>
        <dbReference type="ChEBI" id="CHEBI:597326"/>
    </cofactor>
</comment>
<evidence type="ECO:0000256" key="1">
    <source>
        <dbReference type="ARBA" id="ARBA00001933"/>
    </source>
</evidence>
<dbReference type="Pfam" id="PF00155">
    <property type="entry name" value="Aminotran_1_2"/>
    <property type="match status" value="1"/>
</dbReference>
<dbReference type="STRING" id="392015.SAMN05421543_101409"/>
<dbReference type="NCBIfam" id="NF005977">
    <property type="entry name" value="PRK08068.1"/>
    <property type="match status" value="1"/>
</dbReference>
<dbReference type="CDD" id="cd00609">
    <property type="entry name" value="AAT_like"/>
    <property type="match status" value="1"/>
</dbReference>
<protein>
    <submittedName>
        <fullName evidence="5">Aminotransferase</fullName>
    </submittedName>
</protein>
<evidence type="ECO:0000259" key="4">
    <source>
        <dbReference type="Pfam" id="PF00155"/>
    </source>
</evidence>
<gene>
    <name evidence="5" type="ORF">SAMN05421543_101409</name>
</gene>
<keyword evidence="2 5" id="KW-0032">Aminotransferase</keyword>
<evidence type="ECO:0000313" key="5">
    <source>
        <dbReference type="EMBL" id="SFU38717.1"/>
    </source>
</evidence>